<dbReference type="EC" id="3.2.1.21" evidence="3"/>
<dbReference type="Pfam" id="PF00754">
    <property type="entry name" value="F5_F8_type_C"/>
    <property type="match status" value="1"/>
</dbReference>
<evidence type="ECO:0000256" key="7">
    <source>
        <dbReference type="ARBA" id="ARBA00022837"/>
    </source>
</evidence>
<organism evidence="13 14">
    <name type="scientific">Herbiconiux gentiana</name>
    <dbReference type="NCBI Taxonomy" id="2970912"/>
    <lineage>
        <taxon>Bacteria</taxon>
        <taxon>Bacillati</taxon>
        <taxon>Actinomycetota</taxon>
        <taxon>Actinomycetes</taxon>
        <taxon>Micrococcales</taxon>
        <taxon>Microbacteriaceae</taxon>
        <taxon>Herbiconiux</taxon>
    </lineage>
</organism>
<feature type="region of interest" description="Disordered" evidence="10">
    <location>
        <begin position="1"/>
        <end position="24"/>
    </location>
</feature>
<keyword evidence="11" id="KW-0472">Membrane</keyword>
<evidence type="ECO:0000256" key="4">
    <source>
        <dbReference type="ARBA" id="ARBA00022729"/>
    </source>
</evidence>
<feature type="transmembrane region" description="Helical" evidence="11">
    <location>
        <begin position="1583"/>
        <end position="1603"/>
    </location>
</feature>
<keyword evidence="5" id="KW-0677">Repeat</keyword>
<keyword evidence="11" id="KW-0812">Transmembrane</keyword>
<evidence type="ECO:0000313" key="13">
    <source>
        <dbReference type="EMBL" id="MCS5713276.1"/>
    </source>
</evidence>
<evidence type="ECO:0000259" key="12">
    <source>
        <dbReference type="PROSITE" id="PS50022"/>
    </source>
</evidence>
<accession>A0ABT2GAP7</accession>
<dbReference type="PROSITE" id="PS50022">
    <property type="entry name" value="FA58C_3"/>
    <property type="match status" value="1"/>
</dbReference>
<evidence type="ECO:0000256" key="10">
    <source>
        <dbReference type="SAM" id="MobiDB-lite"/>
    </source>
</evidence>
<protein>
    <recommendedName>
        <fullName evidence="3">beta-glucosidase</fullName>
        <ecNumber evidence="3">3.2.1.21</ecNumber>
    </recommendedName>
</protein>
<dbReference type="PANTHER" id="PTHR30620:SF16">
    <property type="entry name" value="LYSOSOMAL BETA GLUCOSIDASE"/>
    <property type="match status" value="1"/>
</dbReference>
<dbReference type="InterPro" id="IPR017853">
    <property type="entry name" value="GH"/>
</dbReference>
<dbReference type="InterPro" id="IPR008979">
    <property type="entry name" value="Galactose-bd-like_sf"/>
</dbReference>
<dbReference type="InterPro" id="IPR038081">
    <property type="entry name" value="CalX-like_sf"/>
</dbReference>
<comment type="catalytic activity">
    <reaction evidence="1">
        <text>Hydrolysis of terminal, non-reducing beta-D-glucosyl residues with release of beta-D-glucose.</text>
        <dbReference type="EC" id="3.2.1.21"/>
    </reaction>
</comment>
<dbReference type="Gene3D" id="2.60.40.2030">
    <property type="match status" value="1"/>
</dbReference>
<dbReference type="GO" id="GO:0016787">
    <property type="term" value="F:hydrolase activity"/>
    <property type="evidence" value="ECO:0007669"/>
    <property type="project" value="UniProtKB-KW"/>
</dbReference>
<name>A0ABT2GAP7_9MICO</name>
<sequence length="1617" mass="165498">MPATGQRSAVVPESRRRPSWPRPGRRHLAAALITALVGAGLVAGGGAAAGAAEPDLARSGTTTASASQNDQDGNFPASNATDGDDSTRWASGNGPDEDTTFTASLTSDLGSVATVSGVSITWEAAFAAAYDVQVATSAPEDEASWSTAASETAGAGGTEEIVFDAPAQARYVRLAMLKRTAATWEAPVLHWYGYSVYTFAVHGTAAVPSAGFDRQAVDVGAGSDAVVDVTLNSPAESDQTVRVTSTDGSAVAGTDFTAVDQTLTIPAGDSTVAVTVPTVSHGALTPVRTFTLALSEPSDGVTIGSRDTVVVSIRPTGELPNDGPRTVLHDFGSGVPAGFTTWASTDAVKPVLSTTGDATVPGAAPDNQVLVATVSGEPTASDWFGFTNDTAATDWSAADGFGFWFLGTGSGRTLGYEVKSDGRLFDRTVVDDSTGWRWIGVLFTELRVKGSPDDPARFDPSASTGFAVTLTGLGAGTWTFDDIALFERVTTLEDFQSDVPLGTSTNPVGFFTWGSAEGLVSLDVTAQERGDVPDNRVLSGDYLIPSGGYAGFSDNLASSQDWSSYRGIRFWWYASQASNPASPTAGDDIKVELKDGGPDGEHSELWTATFKDNWGSSTSRWKLVELPFSAFSIGSYQPGSAETQNGSLDLTSAWGFAVTFTPGKPTSTGWAVDDVQLYGTPEQAANLTVGTSESVYLLNPGDTAEVGVTVSTSNGEPLDAAVQVDYSPGTGTAEIGTHVATFGGTLEFPAGTASGETRSFEVTALAAGASGDQARSVPVVLDADGAQLPPEAPKVVVNAYGLPYLDESLPTATRVDDLMGRMSLAEKVGQMAQAERLGLTSPNQIADLGLGSILSGGGSTPAENTPEAWADMVDGFQAQALSTALQIPLLYGADAVHGHSNVLDATIFPHNIGLGATRDPALVQTLAEDTAIETKTTGVNWAFAPCLCVTRDERWGRSYESFGEDPALVTAFSEAGIVGLQGEDPGDKSAADEVLATAKHWVGDGGTEYDASKAGNGYPIDQGLTVSPSLEDFMTTHVDPYLPAIAAGVGSIMPSYSGVDIAGSGDIRMHENTALNTTLLKGELGFDGFLISDWEGIDKLPGGTYAEKVVRSVNSGLDMAMAPYNFGAFITSVTDAVTTSHTIEQSRVDDAVRRILTQKFELGLFENPFSDRSLADAFGGADHRADARQAAAESQVLLKNDDVLPLPKDASLYVAGSNADDLGNQMGGWTISWQGGSGPTATSGTSILEGLREVAPDAAVTFSEDASAPMAGSDVGVVVVGETPYAEGQGDVGNNGHSLSLTEADRTSIDRVCAAMDCVVLVVAGRTQLVTDQLGEIDGLVASFLPGSEGAGVADTLFGDVPFTGRLPLSWPASAEQVPINVGDDGYQPLYAYGWGERTDAPRERLAGLAASLPADSASRAAVEALVALPVWTDQGAVTDSDEARAAVAQGAAEAAATLSGTAAFTAADPVVSVVRDLAQAAIVAGRAATGDASAAVTADAEHVLMSGDPVQAVTLLASVFGATVVDPGEGPGEEPGTPDPGTGPGTDPGQGTDPGPGAGGPGTGPGDGSAPGGGLASTGSQAAAVILAALLALGAGVGLLLTRRRRLAGGPRAPRG</sequence>
<dbReference type="InterPro" id="IPR019800">
    <property type="entry name" value="Glyco_hydro_3_AS"/>
</dbReference>
<dbReference type="SUPFAM" id="SSF49785">
    <property type="entry name" value="Galactose-binding domain-like"/>
    <property type="match status" value="3"/>
</dbReference>
<keyword evidence="8 9" id="KW-0326">Glycosidase</keyword>
<keyword evidence="6 9" id="KW-0378">Hydrolase</keyword>
<feature type="domain" description="F5/8 type C" evidence="12">
    <location>
        <begin position="44"/>
        <end position="194"/>
    </location>
</feature>
<keyword evidence="14" id="KW-1185">Reference proteome</keyword>
<feature type="compositionally biased region" description="Polar residues" evidence="10">
    <location>
        <begin position="59"/>
        <end position="81"/>
    </location>
</feature>
<dbReference type="InterPro" id="IPR002772">
    <property type="entry name" value="Glyco_hydro_3_C"/>
</dbReference>
<keyword evidence="7" id="KW-0106">Calcium</keyword>
<dbReference type="InterPro" id="IPR036881">
    <property type="entry name" value="Glyco_hydro_3_C_sf"/>
</dbReference>
<evidence type="ECO:0000313" key="14">
    <source>
        <dbReference type="Proteomes" id="UP001165580"/>
    </source>
</evidence>
<comment type="similarity">
    <text evidence="2 9">Belongs to the glycosyl hydrolase 3 family.</text>
</comment>
<dbReference type="PRINTS" id="PR00133">
    <property type="entry name" value="GLHYDRLASE3"/>
</dbReference>
<dbReference type="InterPro" id="IPR051915">
    <property type="entry name" value="Cellulose_Degrad_GH3"/>
</dbReference>
<proteinExistence type="inferred from homology"/>
<dbReference type="Gene3D" id="2.60.120.260">
    <property type="entry name" value="Galactose-binding domain-like"/>
    <property type="match status" value="1"/>
</dbReference>
<dbReference type="Pfam" id="PF01915">
    <property type="entry name" value="Glyco_hydro_3_C"/>
    <property type="match status" value="1"/>
</dbReference>
<dbReference type="EMBL" id="JANTEZ010000001">
    <property type="protein sequence ID" value="MCS5713276.1"/>
    <property type="molecule type" value="Genomic_DNA"/>
</dbReference>
<dbReference type="InterPro" id="IPR001764">
    <property type="entry name" value="Glyco_hydro_3_N"/>
</dbReference>
<dbReference type="Pfam" id="PF03160">
    <property type="entry name" value="Calx-beta"/>
    <property type="match status" value="2"/>
</dbReference>
<dbReference type="SUPFAM" id="SSF141072">
    <property type="entry name" value="CalX-like"/>
    <property type="match status" value="1"/>
</dbReference>
<evidence type="ECO:0000256" key="6">
    <source>
        <dbReference type="ARBA" id="ARBA00022801"/>
    </source>
</evidence>
<dbReference type="Pfam" id="PF03425">
    <property type="entry name" value="CBM_11"/>
    <property type="match status" value="2"/>
</dbReference>
<dbReference type="Gene3D" id="2.60.120.430">
    <property type="entry name" value="Galactose-binding lectin"/>
    <property type="match status" value="2"/>
</dbReference>
<dbReference type="InterPro" id="IPR003644">
    <property type="entry name" value="Calx_beta"/>
</dbReference>
<feature type="region of interest" description="Disordered" evidence="10">
    <location>
        <begin position="1525"/>
        <end position="1579"/>
    </location>
</feature>
<feature type="region of interest" description="Disordered" evidence="10">
    <location>
        <begin position="59"/>
        <end position="102"/>
    </location>
</feature>
<dbReference type="Pfam" id="PF00933">
    <property type="entry name" value="Glyco_hydro_3"/>
    <property type="match status" value="1"/>
</dbReference>
<evidence type="ECO:0000256" key="5">
    <source>
        <dbReference type="ARBA" id="ARBA00022737"/>
    </source>
</evidence>
<comment type="caution">
    <text evidence="13">The sequence shown here is derived from an EMBL/GenBank/DDBJ whole genome shotgun (WGS) entry which is preliminary data.</text>
</comment>
<evidence type="ECO:0000256" key="11">
    <source>
        <dbReference type="SAM" id="Phobius"/>
    </source>
</evidence>
<dbReference type="InterPro" id="IPR005087">
    <property type="entry name" value="CBM11"/>
</dbReference>
<dbReference type="InterPro" id="IPR036962">
    <property type="entry name" value="Glyco_hydro_3_N_sf"/>
</dbReference>
<dbReference type="RefSeq" id="WP_259484821.1">
    <property type="nucleotide sequence ID" value="NZ_JANTEZ010000001.1"/>
</dbReference>
<feature type="compositionally biased region" description="Gly residues" evidence="10">
    <location>
        <begin position="1543"/>
        <end position="1577"/>
    </location>
</feature>
<keyword evidence="11" id="KW-1133">Transmembrane helix</keyword>
<evidence type="ECO:0000256" key="8">
    <source>
        <dbReference type="ARBA" id="ARBA00023295"/>
    </source>
</evidence>
<dbReference type="SUPFAM" id="SSF52279">
    <property type="entry name" value="Beta-D-glucan exohydrolase, C-terminal domain"/>
    <property type="match status" value="1"/>
</dbReference>
<dbReference type="PROSITE" id="PS00775">
    <property type="entry name" value="GLYCOSYL_HYDROL_F3"/>
    <property type="match status" value="1"/>
</dbReference>
<evidence type="ECO:0000256" key="9">
    <source>
        <dbReference type="RuleBase" id="RU361161"/>
    </source>
</evidence>
<evidence type="ECO:0000256" key="1">
    <source>
        <dbReference type="ARBA" id="ARBA00000448"/>
    </source>
</evidence>
<dbReference type="Gene3D" id="3.40.50.1700">
    <property type="entry name" value="Glycoside hydrolase family 3 C-terminal domain"/>
    <property type="match status" value="1"/>
</dbReference>
<dbReference type="Gene3D" id="3.20.20.300">
    <property type="entry name" value="Glycoside hydrolase, family 3, N-terminal domain"/>
    <property type="match status" value="1"/>
</dbReference>
<reference evidence="13" key="1">
    <citation type="submission" date="2022-08" db="EMBL/GenBank/DDBJ databases">
        <authorList>
            <person name="Deng Y."/>
            <person name="Han X.-F."/>
            <person name="Zhang Y.-Q."/>
        </authorList>
    </citation>
    <scope>NUCLEOTIDE SEQUENCE</scope>
    <source>
        <strain evidence="13">CPCC 205716</strain>
    </source>
</reference>
<dbReference type="Proteomes" id="UP001165580">
    <property type="component" value="Unassembled WGS sequence"/>
</dbReference>
<evidence type="ECO:0000256" key="3">
    <source>
        <dbReference type="ARBA" id="ARBA00012744"/>
    </source>
</evidence>
<gene>
    <name evidence="13" type="ORF">NVV95_01780</name>
</gene>
<keyword evidence="4" id="KW-0732">Signal</keyword>
<dbReference type="SUPFAM" id="SSF51445">
    <property type="entry name" value="(Trans)glycosidases"/>
    <property type="match status" value="1"/>
</dbReference>
<dbReference type="PANTHER" id="PTHR30620">
    <property type="entry name" value="PERIPLASMIC BETA-GLUCOSIDASE-RELATED"/>
    <property type="match status" value="1"/>
</dbReference>
<evidence type="ECO:0000256" key="2">
    <source>
        <dbReference type="ARBA" id="ARBA00005336"/>
    </source>
</evidence>
<dbReference type="InterPro" id="IPR000421">
    <property type="entry name" value="FA58C"/>
</dbReference>